<reference evidence="2 3" key="1">
    <citation type="submission" date="2021-03" db="EMBL/GenBank/DDBJ databases">
        <title>Antimicrobial resistance genes in bacteria isolated from Japanese honey, and their potential for conferring macrolide and lincosamide resistance in the American foulbrood pathogen Paenibacillus larvae.</title>
        <authorList>
            <person name="Okamoto M."/>
            <person name="Kumagai M."/>
            <person name="Kanamori H."/>
            <person name="Takamatsu D."/>
        </authorList>
    </citation>
    <scope>NUCLEOTIDE SEQUENCE [LARGE SCALE GENOMIC DNA]</scope>
    <source>
        <strain evidence="2 3">J8TS2</strain>
    </source>
</reference>
<proteinExistence type="predicted"/>
<feature type="transmembrane region" description="Helical" evidence="1">
    <location>
        <begin position="120"/>
        <end position="144"/>
    </location>
</feature>
<dbReference type="Proteomes" id="UP000679950">
    <property type="component" value="Unassembled WGS sequence"/>
</dbReference>
<sequence length="363" mass="40982">MNKNPFIAFLLAFFPGGGLMYMGKVLRGLFYTATVIGIPLFSVMIAVMFSYDVFVIFSLGGVLLYLVNFIDTVVTASKLYPQGNQVDEEVVAGKKTHDSERFFTIILSFVPGLGHFQLGLVYRGTTLLVAFFGAAMMIFFVTLMTERSEFLIFLASLPIIWFFGFFDALKQLEKKQKGEELQDKSILEDLENRNSDGKKSKAIATLLAILPGAGHLYLGLQKRGIQLMAAFLFSIYILDVLRLGIFLFIVPIIWFFSFFDGLQKASRSDQELENEDVPLISFFLNHQKWVGIGLIVLGFYYIGMNVALPIVEPFLHRWFSFDLYYVLHEYIQTGFICLLLIGGGIKLLTGNKTKSKQEKGEAK</sequence>
<evidence type="ECO:0000313" key="2">
    <source>
        <dbReference type="EMBL" id="GIN58464.1"/>
    </source>
</evidence>
<feature type="transmembrane region" description="Helical" evidence="1">
    <location>
        <begin position="289"/>
        <end position="310"/>
    </location>
</feature>
<feature type="transmembrane region" description="Helical" evidence="1">
    <location>
        <begin position="202"/>
        <end position="220"/>
    </location>
</feature>
<dbReference type="EMBL" id="BORB01000024">
    <property type="protein sequence ID" value="GIN58464.1"/>
    <property type="molecule type" value="Genomic_DNA"/>
</dbReference>
<comment type="caution">
    <text evidence="2">The sequence shown here is derived from an EMBL/GenBank/DDBJ whole genome shotgun (WGS) entry which is preliminary data.</text>
</comment>
<accession>A0ABQ4KMS7</accession>
<keyword evidence="3" id="KW-1185">Reference proteome</keyword>
<keyword evidence="1" id="KW-0472">Membrane</keyword>
<feature type="transmembrane region" description="Helical" evidence="1">
    <location>
        <begin position="55"/>
        <end position="74"/>
    </location>
</feature>
<dbReference type="RefSeq" id="WP_212966663.1">
    <property type="nucleotide sequence ID" value="NZ_BORB01000024.1"/>
</dbReference>
<feature type="transmembrane region" description="Helical" evidence="1">
    <location>
        <begin position="330"/>
        <end position="349"/>
    </location>
</feature>
<feature type="transmembrane region" description="Helical" evidence="1">
    <location>
        <begin position="240"/>
        <end position="259"/>
    </location>
</feature>
<evidence type="ECO:0008006" key="4">
    <source>
        <dbReference type="Google" id="ProtNLM"/>
    </source>
</evidence>
<organism evidence="2 3">
    <name type="scientific">Lederbergia ruris</name>
    <dbReference type="NCBI Taxonomy" id="217495"/>
    <lineage>
        <taxon>Bacteria</taxon>
        <taxon>Bacillati</taxon>
        <taxon>Bacillota</taxon>
        <taxon>Bacilli</taxon>
        <taxon>Bacillales</taxon>
        <taxon>Bacillaceae</taxon>
        <taxon>Lederbergia</taxon>
    </lineage>
</organism>
<feature type="transmembrane region" description="Helical" evidence="1">
    <location>
        <begin position="29"/>
        <end position="49"/>
    </location>
</feature>
<feature type="transmembrane region" description="Helical" evidence="1">
    <location>
        <begin position="150"/>
        <end position="169"/>
    </location>
</feature>
<feature type="transmembrane region" description="Helical" evidence="1">
    <location>
        <begin position="6"/>
        <end position="22"/>
    </location>
</feature>
<evidence type="ECO:0000256" key="1">
    <source>
        <dbReference type="SAM" id="Phobius"/>
    </source>
</evidence>
<protein>
    <recommendedName>
        <fullName evidence="4">Multi-TM2 domain-containing protein</fullName>
    </recommendedName>
</protein>
<keyword evidence="1" id="KW-1133">Transmembrane helix</keyword>
<evidence type="ECO:0000313" key="3">
    <source>
        <dbReference type="Proteomes" id="UP000679950"/>
    </source>
</evidence>
<keyword evidence="1" id="KW-0812">Transmembrane</keyword>
<gene>
    <name evidence="2" type="ORF">J8TS2_27830</name>
</gene>
<name>A0ABQ4KMS7_9BACI</name>